<accession>A0A1G4KGX3</accession>
<proteinExistence type="predicted"/>
<protein>
    <submittedName>
        <fullName evidence="2">LAMI_0H10880g1_1</fullName>
    </submittedName>
</protein>
<gene>
    <name evidence="2" type="ORF">LAMI_0H10880G</name>
</gene>
<dbReference type="Gene3D" id="2.130.10.30">
    <property type="entry name" value="Regulator of chromosome condensation 1/beta-lactamase-inhibitor protein II"/>
    <property type="match status" value="2"/>
</dbReference>
<evidence type="ECO:0000313" key="3">
    <source>
        <dbReference type="Proteomes" id="UP000191024"/>
    </source>
</evidence>
<evidence type="ECO:0000256" key="1">
    <source>
        <dbReference type="PROSITE-ProRule" id="PRU00235"/>
    </source>
</evidence>
<feature type="repeat" description="RCC1" evidence="1">
    <location>
        <begin position="108"/>
        <end position="183"/>
    </location>
</feature>
<dbReference type="SUPFAM" id="SSF81383">
    <property type="entry name" value="F-box domain"/>
    <property type="match status" value="1"/>
</dbReference>
<dbReference type="PANTHER" id="PTHR45982">
    <property type="entry name" value="REGULATOR OF CHROMOSOME CONDENSATION"/>
    <property type="match status" value="1"/>
</dbReference>
<dbReference type="CDD" id="cd09917">
    <property type="entry name" value="F-box_SF"/>
    <property type="match status" value="1"/>
</dbReference>
<dbReference type="GO" id="GO:0005737">
    <property type="term" value="C:cytoplasm"/>
    <property type="evidence" value="ECO:0007669"/>
    <property type="project" value="TreeGrafter"/>
</dbReference>
<evidence type="ECO:0000313" key="2">
    <source>
        <dbReference type="EMBL" id="SCV03777.1"/>
    </source>
</evidence>
<dbReference type="Pfam" id="PF13540">
    <property type="entry name" value="RCC1_2"/>
    <property type="match status" value="1"/>
</dbReference>
<keyword evidence="3" id="KW-1185">Reference proteome</keyword>
<reference evidence="3" key="1">
    <citation type="submission" date="2016-03" db="EMBL/GenBank/DDBJ databases">
        <authorList>
            <person name="Devillers H."/>
        </authorList>
    </citation>
    <scope>NUCLEOTIDE SEQUENCE [LARGE SCALE GENOMIC DNA]</scope>
</reference>
<organism evidence="2 3">
    <name type="scientific">Lachancea mirantina</name>
    <dbReference type="NCBI Taxonomy" id="1230905"/>
    <lineage>
        <taxon>Eukaryota</taxon>
        <taxon>Fungi</taxon>
        <taxon>Dikarya</taxon>
        <taxon>Ascomycota</taxon>
        <taxon>Saccharomycotina</taxon>
        <taxon>Saccharomycetes</taxon>
        <taxon>Saccharomycetales</taxon>
        <taxon>Saccharomycetaceae</taxon>
        <taxon>Lachancea</taxon>
    </lineage>
</organism>
<dbReference type="PROSITE" id="PS00626">
    <property type="entry name" value="RCC1_2"/>
    <property type="match status" value="2"/>
</dbReference>
<dbReference type="InterPro" id="IPR051553">
    <property type="entry name" value="Ran_GTPase-activating"/>
</dbReference>
<dbReference type="SUPFAM" id="SSF50985">
    <property type="entry name" value="RCC1/BLIP-II"/>
    <property type="match status" value="1"/>
</dbReference>
<dbReference type="InterPro" id="IPR000408">
    <property type="entry name" value="Reg_chr_condens"/>
</dbReference>
<name>A0A1G4KGX3_9SACH</name>
<dbReference type="GO" id="GO:0005085">
    <property type="term" value="F:guanyl-nucleotide exchange factor activity"/>
    <property type="evidence" value="ECO:0007669"/>
    <property type="project" value="TreeGrafter"/>
</dbReference>
<dbReference type="InterPro" id="IPR009091">
    <property type="entry name" value="RCC1/BLIP-II"/>
</dbReference>
<dbReference type="Proteomes" id="UP000191024">
    <property type="component" value="Chromosome H"/>
</dbReference>
<dbReference type="AlphaFoldDB" id="A0A1G4KGX3"/>
<dbReference type="PROSITE" id="PS50012">
    <property type="entry name" value="RCC1_3"/>
    <property type="match status" value="2"/>
</dbReference>
<dbReference type="EMBL" id="LT598468">
    <property type="protein sequence ID" value="SCV03777.1"/>
    <property type="molecule type" value="Genomic_DNA"/>
</dbReference>
<sequence length="587" mass="65113">MNMIDSEAPIARYLTPDLVQLILPYLSSRDLRNLSQTNRYFHKLLDFKASNILWHELFHKAFSLSMCDEEPLTTSLNQGFLGCSEAIMRTRFADLDWAELYQMRAQRFEFYSWGCIKHARLGFTPNSLDSIPEGSLNSGGIRLQFGFNRPIKVPWPESDSPGTQNSIVHVSAGGFSFNILTKSGKLYTTGTTYSGGHRGPGPANGQSDYSLFAEEVRDAEQSFRRNLNPIAVSGNLMPINLTGTMPRGFQSPSRNLETPHADIYAQLSELEKANELLPGNDHVRRLFPADAINLYQKEFSGGVLDLNRLNSVKLISVSSGRSHILALSDENKLYSWDGPEVEHGVRIEFHELDGSAHRPIMKIGSGWNYNCVLVYGVGLLVWSSREPTRKGDCSAYANYKIIPGTENIGGDERIVDFACCTDGCVLYINAKGEVLYLYANEHVTAFKPPVEGKMVKIVGKYETLVIFTELGCYSLKIHAGHVIENSIVALDTDDIEGRFVSIATGDYHTIGLTSQGKIYTWGLESELCGCLGLGSGQDIVERRQLGRFESSRSIRVTKPAPVEMDCNYTCVAVSAGGWQSGALIMRH</sequence>
<feature type="repeat" description="RCC1" evidence="1">
    <location>
        <begin position="516"/>
        <end position="586"/>
    </location>
</feature>
<dbReference type="PANTHER" id="PTHR45982:SF6">
    <property type="entry name" value="SCF-ASSOCIATED FACTOR 1"/>
    <property type="match status" value="1"/>
</dbReference>
<dbReference type="InterPro" id="IPR036047">
    <property type="entry name" value="F-box-like_dom_sf"/>
</dbReference>
<dbReference type="OrthoDB" id="61110at2759"/>
<dbReference type="STRING" id="1230905.A0A1G4KGX3"/>